<dbReference type="Pfam" id="PF12697">
    <property type="entry name" value="Abhydrolase_6"/>
    <property type="match status" value="1"/>
</dbReference>
<accession>A0A3L7AGJ3</accession>
<dbReference type="EMBL" id="RCUY01000017">
    <property type="protein sequence ID" value="RLP78818.1"/>
    <property type="molecule type" value="Genomic_DNA"/>
</dbReference>
<dbReference type="SUPFAM" id="SSF53474">
    <property type="entry name" value="alpha/beta-Hydrolases"/>
    <property type="match status" value="1"/>
</dbReference>
<proteinExistence type="predicted"/>
<feature type="domain" description="AB hydrolase-1" evidence="1">
    <location>
        <begin position="46"/>
        <end position="249"/>
    </location>
</feature>
<dbReference type="OrthoDB" id="9769541at2"/>
<dbReference type="GO" id="GO:0016787">
    <property type="term" value="F:hydrolase activity"/>
    <property type="evidence" value="ECO:0007669"/>
    <property type="project" value="UniProtKB-KW"/>
</dbReference>
<reference evidence="2 3" key="1">
    <citation type="submission" date="2018-10" db="EMBL/GenBank/DDBJ databases">
        <authorList>
            <person name="Li J."/>
        </authorList>
    </citation>
    <scope>NUCLEOTIDE SEQUENCE [LARGE SCALE GENOMIC DNA]</scope>
    <source>
        <strain evidence="2 3">JCM 11654</strain>
    </source>
</reference>
<dbReference type="Gene3D" id="3.40.50.1820">
    <property type="entry name" value="alpha/beta hydrolase"/>
    <property type="match status" value="1"/>
</dbReference>
<sequence>MTQQERGRAGAGVSAIAFNEAVPVRFERDGRQIVNFRSGPRTGTPIVLLHGIGMGHAYWEGLASELSEIGPIYALDLPGFGESPEPDEPLDMPDSGAFVADFVRSEGLRDVILIGHSMGTQVAVEAAAAAPDLFPELILLAPTINVSERTVWRQALRMMQDMMSPQPRTLYFGIRYYLAAGPRWYIKKLATMLTHEVEKTLPRIQAHTLVVHGERDALCPAPWVDEVAGLIPDAHSVTIPGRGHETMISGYPAVAQAIRTHLGLPAAEPKPEPRTGHTGR</sequence>
<dbReference type="InterPro" id="IPR029058">
    <property type="entry name" value="AB_hydrolase_fold"/>
</dbReference>
<dbReference type="InterPro" id="IPR000073">
    <property type="entry name" value="AB_hydrolase_1"/>
</dbReference>
<gene>
    <name evidence="2" type="ORF">D9V34_17220</name>
</gene>
<dbReference type="Proteomes" id="UP000269438">
    <property type="component" value="Unassembled WGS sequence"/>
</dbReference>
<dbReference type="RefSeq" id="WP_121689697.1">
    <property type="nucleotide sequence ID" value="NZ_RCUY01000017.1"/>
</dbReference>
<evidence type="ECO:0000259" key="1">
    <source>
        <dbReference type="Pfam" id="PF12697"/>
    </source>
</evidence>
<evidence type="ECO:0000313" key="2">
    <source>
        <dbReference type="EMBL" id="RLP78818.1"/>
    </source>
</evidence>
<organism evidence="2 3">
    <name type="scientific">Mycetocola lacteus</name>
    <dbReference type="NCBI Taxonomy" id="76637"/>
    <lineage>
        <taxon>Bacteria</taxon>
        <taxon>Bacillati</taxon>
        <taxon>Actinomycetota</taxon>
        <taxon>Actinomycetes</taxon>
        <taxon>Micrococcales</taxon>
        <taxon>Microbacteriaceae</taxon>
        <taxon>Mycetocola</taxon>
    </lineage>
</organism>
<dbReference type="PANTHER" id="PTHR43194">
    <property type="entry name" value="HYDROLASE ALPHA/BETA FOLD FAMILY"/>
    <property type="match status" value="1"/>
</dbReference>
<dbReference type="PANTHER" id="PTHR43194:SF5">
    <property type="entry name" value="PIMELOYL-[ACYL-CARRIER PROTEIN] METHYL ESTER ESTERASE"/>
    <property type="match status" value="1"/>
</dbReference>
<dbReference type="InterPro" id="IPR050228">
    <property type="entry name" value="Carboxylesterase_BioH"/>
</dbReference>
<dbReference type="AlphaFoldDB" id="A0A3L7AGJ3"/>
<keyword evidence="3" id="KW-1185">Reference proteome</keyword>
<comment type="caution">
    <text evidence="2">The sequence shown here is derived from an EMBL/GenBank/DDBJ whole genome shotgun (WGS) entry which is preliminary data.</text>
</comment>
<protein>
    <submittedName>
        <fullName evidence="2">Alpha/beta hydrolase</fullName>
    </submittedName>
</protein>
<name>A0A3L7AGJ3_9MICO</name>
<evidence type="ECO:0000313" key="3">
    <source>
        <dbReference type="Proteomes" id="UP000269438"/>
    </source>
</evidence>
<keyword evidence="2" id="KW-0378">Hydrolase</keyword>